<name>A0A369BQW5_9BACL</name>
<keyword evidence="2" id="KW-1185">Reference proteome</keyword>
<proteinExistence type="predicted"/>
<evidence type="ECO:0000313" key="2">
    <source>
        <dbReference type="Proteomes" id="UP000253090"/>
    </source>
</evidence>
<gene>
    <name evidence="1" type="ORF">DFP94_1011383</name>
</gene>
<sequence>MIQGMARIHSYGKVSAGFAESEQITLEGEVITAEGYPVTVGSRQLMILEIIISEGAESIRKINSLFVPKGLPVKAGTVIPVTMRKYDYRKEVALRKGKQGAAKVVSVHFAGTLGERPLAEITAERAGNEYRIRQTIEPIYGIEPGDELWIAYDEVAGEAIILNYASK</sequence>
<protein>
    <submittedName>
        <fullName evidence="1">Uncharacterized protein</fullName>
    </submittedName>
</protein>
<dbReference type="Proteomes" id="UP000253090">
    <property type="component" value="Unassembled WGS sequence"/>
</dbReference>
<accession>A0A369BQW5</accession>
<dbReference type="AlphaFoldDB" id="A0A369BQW5"/>
<comment type="caution">
    <text evidence="1">The sequence shown here is derived from an EMBL/GenBank/DDBJ whole genome shotgun (WGS) entry which is preliminary data.</text>
</comment>
<organism evidence="1 2">
    <name type="scientific">Fontibacillus phaseoli</name>
    <dbReference type="NCBI Taxonomy" id="1416533"/>
    <lineage>
        <taxon>Bacteria</taxon>
        <taxon>Bacillati</taxon>
        <taxon>Bacillota</taxon>
        <taxon>Bacilli</taxon>
        <taxon>Bacillales</taxon>
        <taxon>Paenibacillaceae</taxon>
        <taxon>Fontibacillus</taxon>
    </lineage>
</organism>
<dbReference type="EMBL" id="QPJW01000001">
    <property type="protein sequence ID" value="RCX23781.1"/>
    <property type="molecule type" value="Genomic_DNA"/>
</dbReference>
<reference evidence="1 2" key="1">
    <citation type="submission" date="2018-07" db="EMBL/GenBank/DDBJ databases">
        <title>Genomic Encyclopedia of Type Strains, Phase III (KMG-III): the genomes of soil and plant-associated and newly described type strains.</title>
        <authorList>
            <person name="Whitman W."/>
        </authorList>
    </citation>
    <scope>NUCLEOTIDE SEQUENCE [LARGE SCALE GENOMIC DNA]</scope>
    <source>
        <strain evidence="1 2">CECT 8333</strain>
    </source>
</reference>
<evidence type="ECO:0000313" key="1">
    <source>
        <dbReference type="EMBL" id="RCX23781.1"/>
    </source>
</evidence>